<evidence type="ECO:0000259" key="2">
    <source>
        <dbReference type="PROSITE" id="PS50245"/>
    </source>
</evidence>
<gene>
    <name evidence="3" type="ORF">PENTCL1PPCAC_7362</name>
</gene>
<feature type="non-terminal residue" evidence="3">
    <location>
        <position position="1"/>
    </location>
</feature>
<dbReference type="Pfam" id="PF01302">
    <property type="entry name" value="CAP_GLY"/>
    <property type="match status" value="1"/>
</dbReference>
<accession>A0AAV5SRV9</accession>
<sequence>SLDEWKGWRTGNQCVCELNGKKNEASVKWIGRLKELIGVHAGVQFDDPVGVGTGLYQGEEVFRTAPNHAGFVRLSGISRPVVSNPSNAHPSTDLSQKEKKEKNVGMRSEEKE</sequence>
<dbReference type="Gene3D" id="2.30.30.190">
    <property type="entry name" value="CAP Gly-rich-like domain"/>
    <property type="match status" value="1"/>
</dbReference>
<evidence type="ECO:0000256" key="1">
    <source>
        <dbReference type="SAM" id="MobiDB-lite"/>
    </source>
</evidence>
<proteinExistence type="predicted"/>
<dbReference type="Proteomes" id="UP001432027">
    <property type="component" value="Unassembled WGS sequence"/>
</dbReference>
<dbReference type="InterPro" id="IPR036859">
    <property type="entry name" value="CAP-Gly_dom_sf"/>
</dbReference>
<feature type="compositionally biased region" description="Polar residues" evidence="1">
    <location>
        <begin position="81"/>
        <end position="94"/>
    </location>
</feature>
<dbReference type="InterPro" id="IPR000938">
    <property type="entry name" value="CAP-Gly_domain"/>
</dbReference>
<keyword evidence="4" id="KW-1185">Reference proteome</keyword>
<dbReference type="EMBL" id="BTSX01000002">
    <property type="protein sequence ID" value="GMS85187.1"/>
    <property type="molecule type" value="Genomic_DNA"/>
</dbReference>
<evidence type="ECO:0000313" key="4">
    <source>
        <dbReference type="Proteomes" id="UP001432027"/>
    </source>
</evidence>
<organism evidence="3 4">
    <name type="scientific">Pristionchus entomophagus</name>
    <dbReference type="NCBI Taxonomy" id="358040"/>
    <lineage>
        <taxon>Eukaryota</taxon>
        <taxon>Metazoa</taxon>
        <taxon>Ecdysozoa</taxon>
        <taxon>Nematoda</taxon>
        <taxon>Chromadorea</taxon>
        <taxon>Rhabditida</taxon>
        <taxon>Rhabditina</taxon>
        <taxon>Diplogasteromorpha</taxon>
        <taxon>Diplogasteroidea</taxon>
        <taxon>Neodiplogasteridae</taxon>
        <taxon>Pristionchus</taxon>
    </lineage>
</organism>
<comment type="caution">
    <text evidence="3">The sequence shown here is derived from an EMBL/GenBank/DDBJ whole genome shotgun (WGS) entry which is preliminary data.</text>
</comment>
<name>A0AAV5SRV9_9BILA</name>
<feature type="non-terminal residue" evidence="3">
    <location>
        <position position="112"/>
    </location>
</feature>
<reference evidence="3" key="1">
    <citation type="submission" date="2023-10" db="EMBL/GenBank/DDBJ databases">
        <title>Genome assembly of Pristionchus species.</title>
        <authorList>
            <person name="Yoshida K."/>
            <person name="Sommer R.J."/>
        </authorList>
    </citation>
    <scope>NUCLEOTIDE SEQUENCE</scope>
    <source>
        <strain evidence="3">RS0144</strain>
    </source>
</reference>
<dbReference type="AlphaFoldDB" id="A0AAV5SRV9"/>
<feature type="compositionally biased region" description="Basic and acidic residues" evidence="1">
    <location>
        <begin position="95"/>
        <end position="112"/>
    </location>
</feature>
<dbReference type="SMART" id="SM01052">
    <property type="entry name" value="CAP_GLY"/>
    <property type="match status" value="1"/>
</dbReference>
<evidence type="ECO:0000313" key="3">
    <source>
        <dbReference type="EMBL" id="GMS85187.1"/>
    </source>
</evidence>
<dbReference type="PROSITE" id="PS50245">
    <property type="entry name" value="CAP_GLY_2"/>
    <property type="match status" value="1"/>
</dbReference>
<protein>
    <recommendedName>
        <fullName evidence="2">CAP-Gly domain-containing protein</fullName>
    </recommendedName>
</protein>
<dbReference type="SUPFAM" id="SSF74924">
    <property type="entry name" value="Cap-Gly domain"/>
    <property type="match status" value="1"/>
</dbReference>
<feature type="domain" description="CAP-Gly" evidence="2">
    <location>
        <begin position="31"/>
        <end position="73"/>
    </location>
</feature>
<feature type="region of interest" description="Disordered" evidence="1">
    <location>
        <begin position="79"/>
        <end position="112"/>
    </location>
</feature>